<name>A0A9K3PYE3_9STRA</name>
<feature type="transmembrane region" description="Helical" evidence="2">
    <location>
        <begin position="141"/>
        <end position="162"/>
    </location>
</feature>
<keyword evidence="2" id="KW-1133">Transmembrane helix</keyword>
<feature type="compositionally biased region" description="Low complexity" evidence="1">
    <location>
        <begin position="479"/>
        <end position="492"/>
    </location>
</feature>
<accession>A0A9K3PYE3</accession>
<keyword evidence="2" id="KW-0812">Transmembrane</keyword>
<proteinExistence type="predicted"/>
<evidence type="ECO:0000256" key="1">
    <source>
        <dbReference type="SAM" id="MobiDB-lite"/>
    </source>
</evidence>
<protein>
    <submittedName>
        <fullName evidence="3">Uncharacterized protein</fullName>
    </submittedName>
</protein>
<reference evidence="3" key="2">
    <citation type="submission" date="2021-04" db="EMBL/GenBank/DDBJ databases">
        <authorList>
            <person name="Podell S."/>
        </authorList>
    </citation>
    <scope>NUCLEOTIDE SEQUENCE</scope>
    <source>
        <strain evidence="3">Hildebrandi</strain>
    </source>
</reference>
<reference evidence="3" key="1">
    <citation type="journal article" date="2021" name="Sci. Rep.">
        <title>Diploid genomic architecture of Nitzschia inconspicua, an elite biomass production diatom.</title>
        <authorList>
            <person name="Oliver A."/>
            <person name="Podell S."/>
            <person name="Pinowska A."/>
            <person name="Traller J.C."/>
            <person name="Smith S.R."/>
            <person name="McClure R."/>
            <person name="Beliaev A."/>
            <person name="Bohutskyi P."/>
            <person name="Hill E.A."/>
            <person name="Rabines A."/>
            <person name="Zheng H."/>
            <person name="Allen L.Z."/>
            <person name="Kuo A."/>
            <person name="Grigoriev I.V."/>
            <person name="Allen A.E."/>
            <person name="Hazlebeck D."/>
            <person name="Allen E.E."/>
        </authorList>
    </citation>
    <scope>NUCLEOTIDE SEQUENCE</scope>
    <source>
        <strain evidence="3">Hildebrandi</strain>
    </source>
</reference>
<feature type="transmembrane region" description="Helical" evidence="2">
    <location>
        <begin position="108"/>
        <end position="129"/>
    </location>
</feature>
<feature type="region of interest" description="Disordered" evidence="1">
    <location>
        <begin position="366"/>
        <end position="534"/>
    </location>
</feature>
<feature type="compositionally biased region" description="Basic and acidic residues" evidence="1">
    <location>
        <begin position="468"/>
        <end position="477"/>
    </location>
</feature>
<evidence type="ECO:0000256" key="2">
    <source>
        <dbReference type="SAM" id="Phobius"/>
    </source>
</evidence>
<feature type="transmembrane region" description="Helical" evidence="2">
    <location>
        <begin position="342"/>
        <end position="362"/>
    </location>
</feature>
<organism evidence="3 4">
    <name type="scientific">Nitzschia inconspicua</name>
    <dbReference type="NCBI Taxonomy" id="303405"/>
    <lineage>
        <taxon>Eukaryota</taxon>
        <taxon>Sar</taxon>
        <taxon>Stramenopiles</taxon>
        <taxon>Ochrophyta</taxon>
        <taxon>Bacillariophyta</taxon>
        <taxon>Bacillariophyceae</taxon>
        <taxon>Bacillariophycidae</taxon>
        <taxon>Bacillariales</taxon>
        <taxon>Bacillariaceae</taxon>
        <taxon>Nitzschia</taxon>
    </lineage>
</organism>
<feature type="transmembrane region" description="Helical" evidence="2">
    <location>
        <begin position="261"/>
        <end position="280"/>
    </location>
</feature>
<gene>
    <name evidence="3" type="ORF">IV203_037051</name>
</gene>
<evidence type="ECO:0000313" key="3">
    <source>
        <dbReference type="EMBL" id="KAG7363850.1"/>
    </source>
</evidence>
<keyword evidence="2" id="KW-0472">Membrane</keyword>
<feature type="transmembrane region" description="Helical" evidence="2">
    <location>
        <begin position="21"/>
        <end position="42"/>
    </location>
</feature>
<dbReference type="Proteomes" id="UP000693970">
    <property type="component" value="Unassembled WGS sequence"/>
</dbReference>
<feature type="transmembrane region" description="Helical" evidence="2">
    <location>
        <begin position="220"/>
        <end position="241"/>
    </location>
</feature>
<sequence length="547" mass="61552">MTMTTTNRPPSNIWHSIRIPAYGLLLWTVVYAVFCVGLSQWAPFCWNDDSDDEDDSISCLQPVDKSTMAWATTLYVAGVTAILAFSLFVHVDTRHNPSLSTVSSQLPWIALALWSISLACRGIIVKAIPTTNPSTTIHTMAIGRIVQTTLQTMAILVVGVLIQTTSWKTIQQLQELQDKTTEEPPKKRLRRTVEKQSTITTMSPHNARHFNGCGIQSLRLLAWIVLLGAILVIIGSVPSFTTENSTSDVATIPSQLLQVGSWVYTISIILFVMNASLIWSRHARMLPPTQNTTITAGLSTVASARLLTVLQIAHGIYRLVLYLVERTNPTFTSTQSNVHNAILSYFILLTMVLIHNVILSLLRPTTSKQERRRKNDPFQQHDTDSDDNNSIVAEQQEQEQQKDLKQTDSTNNDNKDDSIQPYGHHPHLQYSSKMTSTSHPTRINSIRKLLSQSHRQQQQTQQAQSPHDLSDADRESLEAAVTATTRADTTSTIPPRRWIFPWGRRHHRDQQGRQNRDYNNKSGANDTDDEPSLITELAHNLTRPKRH</sequence>
<feature type="compositionally biased region" description="Basic and acidic residues" evidence="1">
    <location>
        <begin position="373"/>
        <end position="383"/>
    </location>
</feature>
<feature type="compositionally biased region" description="Polar residues" evidence="1">
    <location>
        <begin position="429"/>
        <end position="444"/>
    </location>
</feature>
<feature type="transmembrane region" description="Helical" evidence="2">
    <location>
        <begin position="301"/>
        <end position="322"/>
    </location>
</feature>
<keyword evidence="4" id="KW-1185">Reference proteome</keyword>
<feature type="compositionally biased region" description="Basic and acidic residues" evidence="1">
    <location>
        <begin position="509"/>
        <end position="519"/>
    </location>
</feature>
<feature type="transmembrane region" description="Helical" evidence="2">
    <location>
        <begin position="68"/>
        <end position="88"/>
    </location>
</feature>
<evidence type="ECO:0000313" key="4">
    <source>
        <dbReference type="Proteomes" id="UP000693970"/>
    </source>
</evidence>
<feature type="compositionally biased region" description="Low complexity" evidence="1">
    <location>
        <begin position="451"/>
        <end position="465"/>
    </location>
</feature>
<dbReference type="AlphaFoldDB" id="A0A9K3PYE3"/>
<comment type="caution">
    <text evidence="3">The sequence shown here is derived from an EMBL/GenBank/DDBJ whole genome shotgun (WGS) entry which is preliminary data.</text>
</comment>
<dbReference type="EMBL" id="JAGRRH010000009">
    <property type="protein sequence ID" value="KAG7363850.1"/>
    <property type="molecule type" value="Genomic_DNA"/>
</dbReference>